<dbReference type="GO" id="GO:0004399">
    <property type="term" value="F:histidinol dehydrogenase activity"/>
    <property type="evidence" value="ECO:0007669"/>
    <property type="project" value="UniProtKB-UniRule"/>
</dbReference>
<feature type="binding site" evidence="12 15">
    <location>
        <position position="421"/>
    </location>
    <ligand>
        <name>substrate</name>
    </ligand>
</feature>
<dbReference type="InterPro" id="IPR022695">
    <property type="entry name" value="Histidinol_DH_monofunct"/>
</dbReference>
<dbReference type="PANTHER" id="PTHR21256">
    <property type="entry name" value="HISTIDINOL DEHYDROGENASE HDH"/>
    <property type="match status" value="1"/>
</dbReference>
<evidence type="ECO:0000256" key="16">
    <source>
        <dbReference type="PIRSR" id="PIRSR000099-4"/>
    </source>
</evidence>
<dbReference type="HAMAP" id="MF_01024">
    <property type="entry name" value="HisD"/>
    <property type="match status" value="1"/>
</dbReference>
<dbReference type="EMBL" id="WBJY01000001">
    <property type="protein sequence ID" value="KAB1650240.1"/>
    <property type="molecule type" value="Genomic_DNA"/>
</dbReference>
<feature type="binding site" evidence="12 15">
    <location>
        <position position="334"/>
    </location>
    <ligand>
        <name>substrate</name>
    </ligand>
</feature>
<evidence type="ECO:0000256" key="7">
    <source>
        <dbReference type="ARBA" id="ARBA00022833"/>
    </source>
</evidence>
<feature type="active site" description="Proton acceptor" evidence="12 14">
    <location>
        <position position="333"/>
    </location>
</feature>
<dbReference type="NCBIfam" id="TIGR00069">
    <property type="entry name" value="hisD"/>
    <property type="match status" value="1"/>
</dbReference>
<gene>
    <name evidence="12 18" type="primary">hisD</name>
    <name evidence="18" type="ORF">F8O04_08610</name>
</gene>
<dbReference type="InterPro" id="IPR012131">
    <property type="entry name" value="Hstdl_DH"/>
</dbReference>
<evidence type="ECO:0000256" key="14">
    <source>
        <dbReference type="PIRSR" id="PIRSR000099-1"/>
    </source>
</evidence>
<dbReference type="GO" id="GO:0000105">
    <property type="term" value="P:L-histidine biosynthetic process"/>
    <property type="evidence" value="ECO:0007669"/>
    <property type="project" value="UniProtKB-UniRule"/>
</dbReference>
<comment type="caution">
    <text evidence="18">The sequence shown here is derived from an EMBL/GenBank/DDBJ whole genome shotgun (WGS) entry which is preliminary data.</text>
</comment>
<comment type="cofactor">
    <cofactor evidence="12 16">
        <name>Zn(2+)</name>
        <dbReference type="ChEBI" id="CHEBI:29105"/>
    </cofactor>
    <text evidence="12 16">Binds 1 zinc ion per subunit.</text>
</comment>
<evidence type="ECO:0000256" key="2">
    <source>
        <dbReference type="ARBA" id="ARBA00004940"/>
    </source>
</evidence>
<dbReference type="InterPro" id="IPR016161">
    <property type="entry name" value="Ald_DH/histidinol_DH"/>
</dbReference>
<evidence type="ECO:0000256" key="3">
    <source>
        <dbReference type="ARBA" id="ARBA00010178"/>
    </source>
</evidence>
<evidence type="ECO:0000256" key="11">
    <source>
        <dbReference type="ARBA" id="ARBA00049489"/>
    </source>
</evidence>
<evidence type="ECO:0000256" key="17">
    <source>
        <dbReference type="RuleBase" id="RU004175"/>
    </source>
</evidence>
<feature type="binding site" evidence="12 16">
    <location>
        <position position="263"/>
    </location>
    <ligand>
        <name>Zn(2+)</name>
        <dbReference type="ChEBI" id="CHEBI:29105"/>
    </ligand>
</feature>
<evidence type="ECO:0000256" key="5">
    <source>
        <dbReference type="ARBA" id="ARBA00016531"/>
    </source>
</evidence>
<keyword evidence="12" id="KW-0028">Amino-acid biosynthesis</keyword>
<dbReference type="PANTHER" id="PTHR21256:SF2">
    <property type="entry name" value="HISTIDINE BIOSYNTHESIS TRIFUNCTIONAL PROTEIN"/>
    <property type="match status" value="1"/>
</dbReference>
<keyword evidence="7 12" id="KW-0862">Zinc</keyword>
<dbReference type="GO" id="GO:0005829">
    <property type="term" value="C:cytosol"/>
    <property type="evidence" value="ECO:0007669"/>
    <property type="project" value="TreeGrafter"/>
</dbReference>
<dbReference type="Proteomes" id="UP000431744">
    <property type="component" value="Unassembled WGS sequence"/>
</dbReference>
<feature type="binding site" evidence="12 16">
    <location>
        <position position="266"/>
    </location>
    <ligand>
        <name>Zn(2+)</name>
        <dbReference type="ChEBI" id="CHEBI:29105"/>
    </ligand>
</feature>
<accession>A0A6H9WVP4</accession>
<keyword evidence="9 12" id="KW-0520">NAD</keyword>
<dbReference type="GO" id="GO:0051287">
    <property type="term" value="F:NAD binding"/>
    <property type="evidence" value="ECO:0007669"/>
    <property type="project" value="InterPro"/>
</dbReference>
<dbReference type="CDD" id="cd06572">
    <property type="entry name" value="Histidinol_dh"/>
    <property type="match status" value="1"/>
</dbReference>
<sequence>MLRTIDFRRTFPQPHELHAALPRPAVDVSAALATAAELIDDVRDRGEPALREQSARFDGAEPATVRVGAAELNTALTGLDPAVREALELMIARVRKASAAQVPPPKTTTLAPGAVVVQRWQPVDRVGLYVPGGKAVYPSSVVMNVVAAQAAAVPSIAIASPPQRAFGGGVHPTILGAAALLGVDEVYAMGGAGAIGAFAHGVPAIGLGKVDVITGPGNIYVAAAKRVVQSLVGIDAEAGPTEILVIADESADIEAVASDLVSQAEHDEMAASVLVTTAPDAWVERVRAATLRRAKATRHADRVAAALGGPQSAIVRVGDLGQAALISNAYAPEHLELQTSDDDALLTGITNAGAIFVGRDSPVSLGDYVAGSNHVLPTGGQSAHTAGLGAHTFLRPQQIIRYDAAALAEVAPQLVALAAAEDLPAHGEAAKARAR</sequence>
<evidence type="ECO:0000256" key="4">
    <source>
        <dbReference type="ARBA" id="ARBA00012965"/>
    </source>
</evidence>
<name>A0A6H9WVP4_9MICO</name>
<evidence type="ECO:0000256" key="15">
    <source>
        <dbReference type="PIRSR" id="PIRSR000099-3"/>
    </source>
</evidence>
<organism evidence="18 19">
    <name type="scientific">Pseudoclavibacter endophyticus</name>
    <dbReference type="NCBI Taxonomy" id="1778590"/>
    <lineage>
        <taxon>Bacteria</taxon>
        <taxon>Bacillati</taxon>
        <taxon>Actinomycetota</taxon>
        <taxon>Actinomycetes</taxon>
        <taxon>Micrococcales</taxon>
        <taxon>Microbacteriaceae</taxon>
        <taxon>Pseudoclavibacter</taxon>
    </lineage>
</organism>
<dbReference type="Pfam" id="PF00815">
    <property type="entry name" value="Histidinol_dh"/>
    <property type="match status" value="1"/>
</dbReference>
<comment type="catalytic activity">
    <reaction evidence="11 12">
        <text>L-histidinol + 2 NAD(+) + H2O = L-histidine + 2 NADH + 3 H(+)</text>
        <dbReference type="Rhea" id="RHEA:20641"/>
        <dbReference type="ChEBI" id="CHEBI:15377"/>
        <dbReference type="ChEBI" id="CHEBI:15378"/>
        <dbReference type="ChEBI" id="CHEBI:57540"/>
        <dbReference type="ChEBI" id="CHEBI:57595"/>
        <dbReference type="ChEBI" id="CHEBI:57699"/>
        <dbReference type="ChEBI" id="CHEBI:57945"/>
        <dbReference type="EC" id="1.1.1.23"/>
    </reaction>
</comment>
<feature type="binding site" evidence="12 16">
    <location>
        <position position="367"/>
    </location>
    <ligand>
        <name>Zn(2+)</name>
        <dbReference type="ChEBI" id="CHEBI:29105"/>
    </ligand>
</feature>
<dbReference type="EC" id="1.1.1.23" evidence="4 12"/>
<dbReference type="SUPFAM" id="SSF53720">
    <property type="entry name" value="ALDH-like"/>
    <property type="match status" value="1"/>
</dbReference>
<feature type="binding site" evidence="12 16">
    <location>
        <position position="426"/>
    </location>
    <ligand>
        <name>Zn(2+)</name>
        <dbReference type="ChEBI" id="CHEBI:29105"/>
    </ligand>
</feature>
<dbReference type="InterPro" id="IPR001692">
    <property type="entry name" value="Histidinol_DH_CS"/>
</dbReference>
<feature type="binding site" evidence="12 15">
    <location>
        <position position="241"/>
    </location>
    <ligand>
        <name>substrate</name>
    </ligand>
</feature>
<evidence type="ECO:0000256" key="9">
    <source>
        <dbReference type="ARBA" id="ARBA00023027"/>
    </source>
</evidence>
<dbReference type="PRINTS" id="PR00083">
    <property type="entry name" value="HOLDHDRGNASE"/>
</dbReference>
<comment type="similarity">
    <text evidence="3 12 13 17">Belongs to the histidinol dehydrogenase family.</text>
</comment>
<dbReference type="GO" id="GO:0008270">
    <property type="term" value="F:zinc ion binding"/>
    <property type="evidence" value="ECO:0007669"/>
    <property type="project" value="UniProtKB-UniRule"/>
</dbReference>
<evidence type="ECO:0000256" key="8">
    <source>
        <dbReference type="ARBA" id="ARBA00023002"/>
    </source>
</evidence>
<keyword evidence="10 12" id="KW-0368">Histidine biosynthesis</keyword>
<evidence type="ECO:0000256" key="10">
    <source>
        <dbReference type="ARBA" id="ARBA00023102"/>
    </source>
</evidence>
<keyword evidence="19" id="KW-1185">Reference proteome</keyword>
<evidence type="ECO:0000313" key="19">
    <source>
        <dbReference type="Proteomes" id="UP000431744"/>
    </source>
</evidence>
<dbReference type="OrthoDB" id="9805269at2"/>
<dbReference type="FunFam" id="3.40.50.1980:FF:000001">
    <property type="entry name" value="Histidinol dehydrogenase"/>
    <property type="match status" value="1"/>
</dbReference>
<dbReference type="RefSeq" id="WP_158028824.1">
    <property type="nucleotide sequence ID" value="NZ_BMHG01000001.1"/>
</dbReference>
<evidence type="ECO:0000256" key="6">
    <source>
        <dbReference type="ARBA" id="ARBA00022723"/>
    </source>
</evidence>
<dbReference type="UniPathway" id="UPA00031">
    <property type="reaction ID" value="UER00014"/>
</dbReference>
<keyword evidence="6 12" id="KW-0479">Metal-binding</keyword>
<evidence type="ECO:0000256" key="1">
    <source>
        <dbReference type="ARBA" id="ARBA00003850"/>
    </source>
</evidence>
<dbReference type="PROSITE" id="PS00611">
    <property type="entry name" value="HISOL_DEHYDROGENASE"/>
    <property type="match status" value="1"/>
</dbReference>
<feature type="binding site" evidence="12 15">
    <location>
        <position position="266"/>
    </location>
    <ligand>
        <name>substrate</name>
    </ligand>
</feature>
<feature type="active site" description="Proton acceptor" evidence="12 14">
    <location>
        <position position="334"/>
    </location>
</feature>
<reference evidence="18 19" key="1">
    <citation type="submission" date="2019-09" db="EMBL/GenBank/DDBJ databases">
        <title>Phylogeny of genus Pseudoclavibacter and closely related genus.</title>
        <authorList>
            <person name="Li Y."/>
        </authorList>
    </citation>
    <scope>NUCLEOTIDE SEQUENCE [LARGE SCALE GENOMIC DNA]</scope>
    <source>
        <strain evidence="18 19">EGI 60007</strain>
    </source>
</reference>
<comment type="pathway">
    <text evidence="2 12">Amino-acid biosynthesis; L-histidine biosynthesis; L-histidine from 5-phospho-alpha-D-ribose 1-diphosphate: step 9/9.</text>
</comment>
<feature type="binding site" evidence="12 15">
    <location>
        <position position="426"/>
    </location>
    <ligand>
        <name>substrate</name>
    </ligand>
</feature>
<keyword evidence="8 12" id="KW-0560">Oxidoreductase</keyword>
<dbReference type="PIRSF" id="PIRSF000099">
    <property type="entry name" value="Histidinol_dh"/>
    <property type="match status" value="1"/>
</dbReference>
<evidence type="ECO:0000256" key="12">
    <source>
        <dbReference type="HAMAP-Rule" id="MF_01024"/>
    </source>
</evidence>
<proteinExistence type="inferred from homology"/>
<evidence type="ECO:0000256" key="13">
    <source>
        <dbReference type="PIRNR" id="PIRNR000099"/>
    </source>
</evidence>
<dbReference type="Gene3D" id="3.40.50.1980">
    <property type="entry name" value="Nitrogenase molybdenum iron protein domain"/>
    <property type="match status" value="2"/>
</dbReference>
<comment type="function">
    <text evidence="1 12">Catalyzes the sequential NAD-dependent oxidations of L-histidinol to L-histidinaldehyde and then to L-histidine.</text>
</comment>
<evidence type="ECO:0000313" key="18">
    <source>
        <dbReference type="EMBL" id="KAB1650240.1"/>
    </source>
</evidence>
<feature type="binding site" evidence="12 15">
    <location>
        <position position="367"/>
    </location>
    <ligand>
        <name>substrate</name>
    </ligand>
</feature>
<dbReference type="AlphaFoldDB" id="A0A6H9WVP4"/>
<dbReference type="Gene3D" id="1.20.5.1300">
    <property type="match status" value="1"/>
</dbReference>
<protein>
    <recommendedName>
        <fullName evidence="5 12">Histidinol dehydrogenase</fullName>
        <shortName evidence="12">HDH</shortName>
        <ecNumber evidence="4 12">1.1.1.23</ecNumber>
    </recommendedName>
</protein>
<feature type="binding site" evidence="12 15">
    <location>
        <position position="263"/>
    </location>
    <ligand>
        <name>substrate</name>
    </ligand>
</feature>
<comment type="caution">
    <text evidence="12">Lacks conserved residue(s) required for the propagation of feature annotation.</text>
</comment>